<evidence type="ECO:0000313" key="2">
    <source>
        <dbReference type="EMBL" id="TKA41042.1"/>
    </source>
</evidence>
<evidence type="ECO:0000256" key="1">
    <source>
        <dbReference type="SAM" id="MobiDB-lite"/>
    </source>
</evidence>
<feature type="compositionally biased region" description="Basic and acidic residues" evidence="1">
    <location>
        <begin position="27"/>
        <end position="54"/>
    </location>
</feature>
<feature type="region of interest" description="Disordered" evidence="1">
    <location>
        <begin position="25"/>
        <end position="54"/>
    </location>
</feature>
<accession>A0A4U0UZ19</accession>
<feature type="non-terminal residue" evidence="2">
    <location>
        <position position="54"/>
    </location>
</feature>
<sequence>QNEGVAKGTAHEAAQIADWLQEEGEAMVERREKDEKKMEKLDDGPSDAVEERDS</sequence>
<protein>
    <submittedName>
        <fullName evidence="2">Uncharacterized protein</fullName>
    </submittedName>
</protein>
<feature type="non-terminal residue" evidence="2">
    <location>
        <position position="1"/>
    </location>
</feature>
<gene>
    <name evidence="2" type="ORF">B0A49_13878</name>
</gene>
<organism evidence="2 3">
    <name type="scientific">Cryomyces minteri</name>
    <dbReference type="NCBI Taxonomy" id="331657"/>
    <lineage>
        <taxon>Eukaryota</taxon>
        <taxon>Fungi</taxon>
        <taxon>Dikarya</taxon>
        <taxon>Ascomycota</taxon>
        <taxon>Pezizomycotina</taxon>
        <taxon>Dothideomycetes</taxon>
        <taxon>Dothideomycetes incertae sedis</taxon>
        <taxon>Cryomyces</taxon>
    </lineage>
</organism>
<dbReference type="AlphaFoldDB" id="A0A4U0UZ19"/>
<dbReference type="EMBL" id="NAJN01003303">
    <property type="protein sequence ID" value="TKA41042.1"/>
    <property type="molecule type" value="Genomic_DNA"/>
</dbReference>
<keyword evidence="3" id="KW-1185">Reference proteome</keyword>
<reference evidence="2 3" key="1">
    <citation type="submission" date="2017-03" db="EMBL/GenBank/DDBJ databases">
        <title>Genomes of endolithic fungi from Antarctica.</title>
        <authorList>
            <person name="Coleine C."/>
            <person name="Masonjones S."/>
            <person name="Stajich J.E."/>
        </authorList>
    </citation>
    <scope>NUCLEOTIDE SEQUENCE [LARGE SCALE GENOMIC DNA]</scope>
    <source>
        <strain evidence="2 3">CCFEE 5187</strain>
    </source>
</reference>
<name>A0A4U0UZ19_9PEZI</name>
<evidence type="ECO:0000313" key="3">
    <source>
        <dbReference type="Proteomes" id="UP000308768"/>
    </source>
</evidence>
<proteinExistence type="predicted"/>
<comment type="caution">
    <text evidence="2">The sequence shown here is derived from an EMBL/GenBank/DDBJ whole genome shotgun (WGS) entry which is preliminary data.</text>
</comment>
<dbReference type="Proteomes" id="UP000308768">
    <property type="component" value="Unassembled WGS sequence"/>
</dbReference>